<sequence length="149" mass="16437">MSTITVRQALLSDLDALVPLVDGYRQFYGREGDASAAREFLLARFDHSESIIFIAFDGERAVGFTQLYPSFSTVSLARTFILNDLFVDQPGRRKGVGGKLLSAAINYAKDLGAIRLTLSTATTNEAAQALYQAAGWVRDDKFFVYHFAV</sequence>
<dbReference type="Pfam" id="PF00583">
    <property type="entry name" value="Acetyltransf_1"/>
    <property type="match status" value="1"/>
</dbReference>
<dbReference type="InterPro" id="IPR016181">
    <property type="entry name" value="Acyl_CoA_acyltransferase"/>
</dbReference>
<dbReference type="InterPro" id="IPR050832">
    <property type="entry name" value="Bact_Acetyltransf"/>
</dbReference>
<evidence type="ECO:0000256" key="1">
    <source>
        <dbReference type="ARBA" id="ARBA00022679"/>
    </source>
</evidence>
<keyword evidence="1 4" id="KW-0808">Transferase</keyword>
<name>A0A6L6QCA0_9BURK</name>
<feature type="domain" description="N-acetyltransferase" evidence="3">
    <location>
        <begin position="4"/>
        <end position="149"/>
    </location>
</feature>
<dbReference type="Gene3D" id="3.40.630.30">
    <property type="match status" value="1"/>
</dbReference>
<gene>
    <name evidence="4" type="ORF">GM658_03725</name>
</gene>
<keyword evidence="5" id="KW-1185">Reference proteome</keyword>
<dbReference type="GO" id="GO:0016747">
    <property type="term" value="F:acyltransferase activity, transferring groups other than amino-acyl groups"/>
    <property type="evidence" value="ECO:0007669"/>
    <property type="project" value="InterPro"/>
</dbReference>
<accession>A0A6L6QCA0</accession>
<evidence type="ECO:0000313" key="5">
    <source>
        <dbReference type="Proteomes" id="UP000472320"/>
    </source>
</evidence>
<protein>
    <submittedName>
        <fullName evidence="4">GNAT family N-acetyltransferase</fullName>
    </submittedName>
</protein>
<keyword evidence="2" id="KW-0012">Acyltransferase</keyword>
<dbReference type="RefSeq" id="WP_155452656.1">
    <property type="nucleotide sequence ID" value="NZ_WNKX01000002.1"/>
</dbReference>
<evidence type="ECO:0000256" key="2">
    <source>
        <dbReference type="ARBA" id="ARBA00023315"/>
    </source>
</evidence>
<dbReference type="PANTHER" id="PTHR43877">
    <property type="entry name" value="AMINOALKYLPHOSPHONATE N-ACETYLTRANSFERASE-RELATED-RELATED"/>
    <property type="match status" value="1"/>
</dbReference>
<dbReference type="InterPro" id="IPR000182">
    <property type="entry name" value="GNAT_dom"/>
</dbReference>
<dbReference type="AlphaFoldDB" id="A0A6L6QCA0"/>
<dbReference type="Proteomes" id="UP000472320">
    <property type="component" value="Unassembled WGS sequence"/>
</dbReference>
<comment type="caution">
    <text evidence="4">The sequence shown here is derived from an EMBL/GenBank/DDBJ whole genome shotgun (WGS) entry which is preliminary data.</text>
</comment>
<dbReference type="PROSITE" id="PS51186">
    <property type="entry name" value="GNAT"/>
    <property type="match status" value="1"/>
</dbReference>
<dbReference type="SUPFAM" id="SSF55729">
    <property type="entry name" value="Acyl-CoA N-acyltransferases (Nat)"/>
    <property type="match status" value="1"/>
</dbReference>
<organism evidence="4 5">
    <name type="scientific">Massilia eburnea</name>
    <dbReference type="NCBI Taxonomy" id="1776165"/>
    <lineage>
        <taxon>Bacteria</taxon>
        <taxon>Pseudomonadati</taxon>
        <taxon>Pseudomonadota</taxon>
        <taxon>Betaproteobacteria</taxon>
        <taxon>Burkholderiales</taxon>
        <taxon>Oxalobacteraceae</taxon>
        <taxon>Telluria group</taxon>
        <taxon>Massilia</taxon>
    </lineage>
</organism>
<reference evidence="4 5" key="1">
    <citation type="submission" date="2019-11" db="EMBL/GenBank/DDBJ databases">
        <title>Type strains purchased from KCTC, JCM and DSMZ.</title>
        <authorList>
            <person name="Lu H."/>
        </authorList>
    </citation>
    <scope>NUCLEOTIDE SEQUENCE [LARGE SCALE GENOMIC DNA]</scope>
    <source>
        <strain evidence="4 5">JCM 31587</strain>
    </source>
</reference>
<dbReference type="PANTHER" id="PTHR43877:SF2">
    <property type="entry name" value="AMINOALKYLPHOSPHONATE N-ACETYLTRANSFERASE-RELATED"/>
    <property type="match status" value="1"/>
</dbReference>
<dbReference type="CDD" id="cd04301">
    <property type="entry name" value="NAT_SF"/>
    <property type="match status" value="1"/>
</dbReference>
<evidence type="ECO:0000259" key="3">
    <source>
        <dbReference type="PROSITE" id="PS51186"/>
    </source>
</evidence>
<evidence type="ECO:0000313" key="4">
    <source>
        <dbReference type="EMBL" id="MTW09701.1"/>
    </source>
</evidence>
<dbReference type="EMBL" id="WNKX01000002">
    <property type="protein sequence ID" value="MTW09701.1"/>
    <property type="molecule type" value="Genomic_DNA"/>
</dbReference>
<proteinExistence type="predicted"/>
<dbReference type="OrthoDB" id="9792929at2"/>